<feature type="region of interest" description="Disordered" evidence="1">
    <location>
        <begin position="203"/>
        <end position="284"/>
    </location>
</feature>
<proteinExistence type="predicted"/>
<evidence type="ECO:0000313" key="3">
    <source>
        <dbReference type="Proteomes" id="UP001165289"/>
    </source>
</evidence>
<organism evidence="2 3">
    <name type="scientific">Oopsacas minuta</name>
    <dbReference type="NCBI Taxonomy" id="111878"/>
    <lineage>
        <taxon>Eukaryota</taxon>
        <taxon>Metazoa</taxon>
        <taxon>Porifera</taxon>
        <taxon>Hexactinellida</taxon>
        <taxon>Hexasterophora</taxon>
        <taxon>Lyssacinosida</taxon>
        <taxon>Leucopsacidae</taxon>
        <taxon>Oopsacas</taxon>
    </lineage>
</organism>
<feature type="region of interest" description="Disordered" evidence="1">
    <location>
        <begin position="142"/>
        <end position="170"/>
    </location>
</feature>
<comment type="caution">
    <text evidence="2">The sequence shown here is derived from an EMBL/GenBank/DDBJ whole genome shotgun (WGS) entry which is preliminary data.</text>
</comment>
<keyword evidence="3" id="KW-1185">Reference proteome</keyword>
<name>A0AAV7K0Y3_9METZ</name>
<accession>A0AAV7K0Y3</accession>
<feature type="compositionally biased region" description="Polar residues" evidence="1">
    <location>
        <begin position="241"/>
        <end position="255"/>
    </location>
</feature>
<reference evidence="2 3" key="1">
    <citation type="journal article" date="2023" name="BMC Biol.">
        <title>The compact genome of the sponge Oopsacas minuta (Hexactinellida) is lacking key metazoan core genes.</title>
        <authorList>
            <person name="Santini S."/>
            <person name="Schenkelaars Q."/>
            <person name="Jourda C."/>
            <person name="Duchesne M."/>
            <person name="Belahbib H."/>
            <person name="Rocher C."/>
            <person name="Selva M."/>
            <person name="Riesgo A."/>
            <person name="Vervoort M."/>
            <person name="Leys S.P."/>
            <person name="Kodjabachian L."/>
            <person name="Le Bivic A."/>
            <person name="Borchiellini C."/>
            <person name="Claverie J.M."/>
            <person name="Renard E."/>
        </authorList>
    </citation>
    <scope>NUCLEOTIDE SEQUENCE [LARGE SCALE GENOMIC DNA]</scope>
    <source>
        <strain evidence="2">SPO-2</strain>
    </source>
</reference>
<dbReference type="Proteomes" id="UP001165289">
    <property type="component" value="Unassembled WGS sequence"/>
</dbReference>
<gene>
    <name evidence="2" type="ORF">LOD99_658</name>
</gene>
<feature type="compositionally biased region" description="Basic residues" evidence="1">
    <location>
        <begin position="256"/>
        <end position="284"/>
    </location>
</feature>
<dbReference type="EMBL" id="JAKMXF010000222">
    <property type="protein sequence ID" value="KAI6654259.1"/>
    <property type="molecule type" value="Genomic_DNA"/>
</dbReference>
<evidence type="ECO:0000313" key="2">
    <source>
        <dbReference type="EMBL" id="KAI6654259.1"/>
    </source>
</evidence>
<evidence type="ECO:0000256" key="1">
    <source>
        <dbReference type="SAM" id="MobiDB-lite"/>
    </source>
</evidence>
<sequence length="284" mass="31453">MATNSKLAVSGTGSLTIASNTPPQVSTFAISSVEKELDASFIRALHLLHSTDPDAKNELKRLVEQQIEQATANQASKPKSAFSFDGKKLFNPVRLKEKSPQVVTTTTTLVSGGVNTMHMEDIMSPLSTSKLPTVKEQFINRLSSSSSDEESPIPINGRRLPIPLTKQSSPKRLKLTHRALLGDSDDSVDNSTDNDSFEELLKETDKTELHHTPIQKPTSVEQRPRLPQKSTTAFIQLPVDKNSSGHIKQRPLSNMTHKKLIGGHPSRVKNKKMKFVKKQSFKRK</sequence>
<dbReference type="AlphaFoldDB" id="A0AAV7K0Y3"/>
<protein>
    <submittedName>
        <fullName evidence="2">Uncharacterized protein</fullName>
    </submittedName>
</protein>